<dbReference type="InterPro" id="IPR001881">
    <property type="entry name" value="EGF-like_Ca-bd_dom"/>
</dbReference>
<gene>
    <name evidence="15" type="ORF">PMEA_00006242</name>
</gene>
<evidence type="ECO:0000256" key="2">
    <source>
        <dbReference type="ARBA" id="ARBA00022536"/>
    </source>
</evidence>
<evidence type="ECO:0000256" key="1">
    <source>
        <dbReference type="ARBA" id="ARBA00004479"/>
    </source>
</evidence>
<evidence type="ECO:0000256" key="9">
    <source>
        <dbReference type="ARBA" id="ARBA00023157"/>
    </source>
</evidence>
<dbReference type="SMART" id="SM00179">
    <property type="entry name" value="EGF_CA"/>
    <property type="match status" value="3"/>
</dbReference>
<dbReference type="InterPro" id="IPR000152">
    <property type="entry name" value="EGF-type_Asp/Asn_hydroxyl_site"/>
</dbReference>
<dbReference type="Pfam" id="PF07645">
    <property type="entry name" value="EGF_CA"/>
    <property type="match status" value="1"/>
</dbReference>
<evidence type="ECO:0000256" key="10">
    <source>
        <dbReference type="ARBA" id="ARBA00023180"/>
    </source>
</evidence>
<evidence type="ECO:0000256" key="3">
    <source>
        <dbReference type="ARBA" id="ARBA00022692"/>
    </source>
</evidence>
<keyword evidence="5" id="KW-0677">Repeat</keyword>
<dbReference type="GO" id="GO:0008201">
    <property type="term" value="F:heparin binding"/>
    <property type="evidence" value="ECO:0007669"/>
    <property type="project" value="TreeGrafter"/>
</dbReference>
<keyword evidence="6" id="KW-0106">Calcium</keyword>
<dbReference type="InterPro" id="IPR003609">
    <property type="entry name" value="Pan_app"/>
</dbReference>
<evidence type="ECO:0000256" key="12">
    <source>
        <dbReference type="SAM" id="SignalP"/>
    </source>
</evidence>
<keyword evidence="16" id="KW-1185">Reference proteome</keyword>
<keyword evidence="9" id="KW-1015">Disulfide bond</keyword>
<dbReference type="AlphaFoldDB" id="A0AAU9Y3V9"/>
<comment type="caution">
    <text evidence="15">The sequence shown here is derived from an EMBL/GenBank/DDBJ whole genome shotgun (WGS) entry which is preliminary data.</text>
</comment>
<dbReference type="Pfam" id="PF23283">
    <property type="entry name" value="D8C_UMOD"/>
    <property type="match status" value="1"/>
</dbReference>
<dbReference type="Pfam" id="PF12947">
    <property type="entry name" value="EGF_3"/>
    <property type="match status" value="2"/>
</dbReference>
<evidence type="ECO:0000256" key="7">
    <source>
        <dbReference type="ARBA" id="ARBA00022989"/>
    </source>
</evidence>
<organism evidence="15 16">
    <name type="scientific">Pocillopora meandrina</name>
    <dbReference type="NCBI Taxonomy" id="46732"/>
    <lineage>
        <taxon>Eukaryota</taxon>
        <taxon>Metazoa</taxon>
        <taxon>Cnidaria</taxon>
        <taxon>Anthozoa</taxon>
        <taxon>Hexacorallia</taxon>
        <taxon>Scleractinia</taxon>
        <taxon>Astrocoeniina</taxon>
        <taxon>Pocilloporidae</taxon>
        <taxon>Pocillopora</taxon>
    </lineage>
</organism>
<dbReference type="GO" id="GO:0005509">
    <property type="term" value="F:calcium ion binding"/>
    <property type="evidence" value="ECO:0007669"/>
    <property type="project" value="InterPro"/>
</dbReference>
<protein>
    <recommendedName>
        <fullName evidence="17">Uromodulin-like</fullName>
    </recommendedName>
</protein>
<evidence type="ECO:0000256" key="6">
    <source>
        <dbReference type="ARBA" id="ARBA00022837"/>
    </source>
</evidence>
<evidence type="ECO:0000256" key="11">
    <source>
        <dbReference type="PROSITE-ProRule" id="PRU00076"/>
    </source>
</evidence>
<evidence type="ECO:0000256" key="5">
    <source>
        <dbReference type="ARBA" id="ARBA00022737"/>
    </source>
</evidence>
<feature type="domain" description="EGF-like" evidence="13">
    <location>
        <begin position="155"/>
        <end position="195"/>
    </location>
</feature>
<feature type="chain" id="PRO_5043863475" description="Uromodulin-like" evidence="12">
    <location>
        <begin position="23"/>
        <end position="399"/>
    </location>
</feature>
<keyword evidence="8" id="KW-0472">Membrane</keyword>
<evidence type="ECO:0008006" key="17">
    <source>
        <dbReference type="Google" id="ProtNLM"/>
    </source>
</evidence>
<keyword evidence="2 11" id="KW-0245">EGF-like domain</keyword>
<dbReference type="InterPro" id="IPR051586">
    <property type="entry name" value="PKC-binding_NELL"/>
</dbReference>
<evidence type="ECO:0000259" key="13">
    <source>
        <dbReference type="PROSITE" id="PS50026"/>
    </source>
</evidence>
<evidence type="ECO:0000259" key="14">
    <source>
        <dbReference type="PROSITE" id="PS50948"/>
    </source>
</evidence>
<dbReference type="InterPro" id="IPR049883">
    <property type="entry name" value="NOTCH1_EGF-like"/>
</dbReference>
<dbReference type="Gene3D" id="2.10.25.10">
    <property type="entry name" value="Laminin"/>
    <property type="match status" value="3"/>
</dbReference>
<dbReference type="GO" id="GO:0048731">
    <property type="term" value="P:system development"/>
    <property type="evidence" value="ECO:0007669"/>
    <property type="project" value="UniProtKB-ARBA"/>
</dbReference>
<dbReference type="EMBL" id="CALNXJ010000144">
    <property type="protein sequence ID" value="CAH3166840.1"/>
    <property type="molecule type" value="Genomic_DNA"/>
</dbReference>
<reference evidence="15 16" key="1">
    <citation type="submission" date="2022-05" db="EMBL/GenBank/DDBJ databases">
        <authorList>
            <consortium name="Genoscope - CEA"/>
            <person name="William W."/>
        </authorList>
    </citation>
    <scope>NUCLEOTIDE SEQUENCE [LARGE SCALE GENOMIC DNA]</scope>
</reference>
<dbReference type="InterPro" id="IPR057774">
    <property type="entry name" value="D8C_UMOD/GP2/OIT3-like"/>
</dbReference>
<dbReference type="PANTHER" id="PTHR24042">
    <property type="entry name" value="NEL HOMOLOG"/>
    <property type="match status" value="1"/>
</dbReference>
<keyword evidence="10" id="KW-0325">Glycoprotein</keyword>
<dbReference type="SUPFAM" id="SSF57184">
    <property type="entry name" value="Growth factor receptor domain"/>
    <property type="match status" value="1"/>
</dbReference>
<dbReference type="PANTHER" id="PTHR24042:SF5">
    <property type="entry name" value="EGF-LIKE CALCIUM-BINDING DOMAIN-CONTAINING PROTEIN"/>
    <property type="match status" value="1"/>
</dbReference>
<dbReference type="GO" id="GO:0005615">
    <property type="term" value="C:extracellular space"/>
    <property type="evidence" value="ECO:0007669"/>
    <property type="project" value="TreeGrafter"/>
</dbReference>
<dbReference type="SMART" id="SM00181">
    <property type="entry name" value="EGF"/>
    <property type="match status" value="3"/>
</dbReference>
<dbReference type="GO" id="GO:0016020">
    <property type="term" value="C:membrane"/>
    <property type="evidence" value="ECO:0007669"/>
    <property type="project" value="UniProtKB-SubCell"/>
</dbReference>
<feature type="domain" description="EGF-like" evidence="13">
    <location>
        <begin position="237"/>
        <end position="276"/>
    </location>
</feature>
<evidence type="ECO:0000313" key="15">
    <source>
        <dbReference type="EMBL" id="CAH3166840.1"/>
    </source>
</evidence>
<dbReference type="PROSITE" id="PS50948">
    <property type="entry name" value="PAN"/>
    <property type="match status" value="1"/>
</dbReference>
<keyword evidence="3" id="KW-0812">Transmembrane</keyword>
<comment type="caution">
    <text evidence="11">Lacks conserved residue(s) required for the propagation of feature annotation.</text>
</comment>
<feature type="domain" description="EGF-like" evidence="13">
    <location>
        <begin position="196"/>
        <end position="236"/>
    </location>
</feature>
<feature type="signal peptide" evidence="12">
    <location>
        <begin position="1"/>
        <end position="22"/>
    </location>
</feature>
<comment type="subcellular location">
    <subcellularLocation>
        <location evidence="1">Membrane</location>
        <topology evidence="1">Single-pass type I membrane protein</topology>
    </subcellularLocation>
</comment>
<keyword evidence="7" id="KW-1133">Transmembrane helix</keyword>
<evidence type="ECO:0000313" key="16">
    <source>
        <dbReference type="Proteomes" id="UP001159428"/>
    </source>
</evidence>
<evidence type="ECO:0000256" key="8">
    <source>
        <dbReference type="ARBA" id="ARBA00023136"/>
    </source>
</evidence>
<evidence type="ECO:0000256" key="4">
    <source>
        <dbReference type="ARBA" id="ARBA00022729"/>
    </source>
</evidence>
<dbReference type="SUPFAM" id="SSF57414">
    <property type="entry name" value="Hairpin loop containing domain-like"/>
    <property type="match status" value="1"/>
</dbReference>
<dbReference type="GO" id="GO:0048513">
    <property type="term" value="P:animal organ development"/>
    <property type="evidence" value="ECO:0007669"/>
    <property type="project" value="UniProtKB-ARBA"/>
</dbReference>
<dbReference type="PROSITE" id="PS50026">
    <property type="entry name" value="EGF_3"/>
    <property type="match status" value="3"/>
</dbReference>
<dbReference type="CDD" id="cd00054">
    <property type="entry name" value="EGF_CA"/>
    <property type="match status" value="3"/>
</dbReference>
<sequence length="399" mass="44354">MYWLFRNLRFLFLASTMEFVTANDQCRTEVNIQGMALKRSVFRRWSVAAPHLCDVKCGQEIACQSYNYNRKYQICELNNRTKEARPENLLSAPSWFYIRRLNGRAPLGSIPELPAISCLEIKASEVKKTISGKYWLDPTGTGKAILINCDMASGDMDECKYNISDCHVNANCTNTYSSYKCTCKAGYTGDGHSCSDIDECSNGGHACDENANCTNTKGSHFCACKEGYTGTGKSCQDIYECKGNHSCHLNATCTNILGSHVCECNPGYTGNGRNCTADPCYHYKNLSDVNRKISYATPLGSELCDTQLPLGWYRFVGAAGTKMPTKRVPAFRCGTDWSGWLDGAHPTVEDGEVKRTVCFSDRSSGCKATIRINVKKCSSYYIYKLVQPPSCMSRFCSKD</sequence>
<dbReference type="InterPro" id="IPR000742">
    <property type="entry name" value="EGF"/>
</dbReference>
<dbReference type="InterPro" id="IPR024731">
    <property type="entry name" value="NELL2-like_EGF"/>
</dbReference>
<dbReference type="PROSITE" id="PS00010">
    <property type="entry name" value="ASX_HYDROXYL"/>
    <property type="match status" value="1"/>
</dbReference>
<feature type="domain" description="Apple" evidence="14">
    <location>
        <begin position="26"/>
        <end position="102"/>
    </location>
</feature>
<dbReference type="Proteomes" id="UP001159428">
    <property type="component" value="Unassembled WGS sequence"/>
</dbReference>
<keyword evidence="4 12" id="KW-0732">Signal</keyword>
<name>A0AAU9Y3V9_9CNID</name>
<proteinExistence type="predicted"/>
<dbReference type="FunFam" id="2.10.25.10:FF:000038">
    <property type="entry name" value="Fibrillin 2"/>
    <property type="match status" value="2"/>
</dbReference>
<dbReference type="PROSITE" id="PS01186">
    <property type="entry name" value="EGF_2"/>
    <property type="match status" value="3"/>
</dbReference>
<dbReference type="FunFam" id="2.10.25.10:FF:000202">
    <property type="entry name" value="Multiple epidermal growth factor-like domains 8"/>
    <property type="match status" value="1"/>
</dbReference>
<accession>A0AAU9Y3V9</accession>
<dbReference type="InterPro" id="IPR009030">
    <property type="entry name" value="Growth_fac_rcpt_cys_sf"/>
</dbReference>